<dbReference type="VEuPathDB" id="FungiDB:yc1106_00752"/>
<evidence type="ECO:0000256" key="11">
    <source>
        <dbReference type="ARBA" id="ARBA00074522"/>
    </source>
</evidence>
<feature type="active site" description="Nucleophile" evidence="12">
    <location>
        <position position="143"/>
    </location>
</feature>
<dbReference type="PROSITE" id="PS00155">
    <property type="entry name" value="CUTINASE_1"/>
    <property type="match status" value="1"/>
</dbReference>
<comment type="subcellular location">
    <subcellularLocation>
        <location evidence="1 14">Secreted</location>
    </subcellularLocation>
</comment>
<dbReference type="PANTHER" id="PTHR48250">
    <property type="entry name" value="CUTINASE 2-RELATED"/>
    <property type="match status" value="1"/>
</dbReference>
<feature type="active site" evidence="12">
    <location>
        <position position="198"/>
    </location>
</feature>
<dbReference type="InterPro" id="IPR043579">
    <property type="entry name" value="CUTINASE_2"/>
</dbReference>
<dbReference type="InterPro" id="IPR000675">
    <property type="entry name" value="Cutinase/axe"/>
</dbReference>
<dbReference type="Proteomes" id="UP001056012">
    <property type="component" value="Chromosome 1"/>
</dbReference>
<evidence type="ECO:0000256" key="15">
    <source>
        <dbReference type="SAM" id="SignalP"/>
    </source>
</evidence>
<keyword evidence="5 14" id="KW-0964">Secreted</keyword>
<comment type="function">
    <text evidence="10">Catalyzes the hydrolysis of complex carboxylic polyesters found in the cell wall of plants. Degrades cutin, a macromolecule that forms the structure of the plant cuticle. Allows pathogenic fungi to penetrate through the cuticular barrier into the host plant during the initial stage of fungal infection.</text>
</comment>
<evidence type="ECO:0000313" key="17">
    <source>
        <dbReference type="Proteomes" id="UP001056012"/>
    </source>
</evidence>
<reference evidence="16" key="1">
    <citation type="submission" date="2021-12" db="EMBL/GenBank/DDBJ databases">
        <title>Curvularia clavata genome.</title>
        <authorList>
            <person name="Cao Y."/>
        </authorList>
    </citation>
    <scope>NUCLEOTIDE SEQUENCE</scope>
    <source>
        <strain evidence="16">Yc1106</strain>
    </source>
</reference>
<evidence type="ECO:0000256" key="13">
    <source>
        <dbReference type="PIRSR" id="PIRSR611150-2"/>
    </source>
</evidence>
<evidence type="ECO:0000256" key="10">
    <source>
        <dbReference type="ARBA" id="ARBA00057514"/>
    </source>
</evidence>
<feature type="disulfide bond" evidence="13">
    <location>
        <begin position="194"/>
        <end position="201"/>
    </location>
</feature>
<name>A0A9Q9DN68_CURCL</name>
<evidence type="ECO:0000256" key="4">
    <source>
        <dbReference type="ARBA" id="ARBA00022487"/>
    </source>
</evidence>
<dbReference type="InterPro" id="IPR043580">
    <property type="entry name" value="CUTINASE_1"/>
</dbReference>
<feature type="active site" description="Proton donor/acceptor" evidence="12">
    <location>
        <position position="211"/>
    </location>
</feature>
<keyword evidence="8 13" id="KW-1015">Disulfide bond</keyword>
<evidence type="ECO:0000256" key="9">
    <source>
        <dbReference type="ARBA" id="ARBA00034045"/>
    </source>
</evidence>
<dbReference type="InterPro" id="IPR011150">
    <property type="entry name" value="Cutinase_monf"/>
</dbReference>
<dbReference type="PANTHER" id="PTHR48250:SF3">
    <property type="entry name" value="CUTINASE 1-RELATED"/>
    <property type="match status" value="1"/>
</dbReference>
<dbReference type="PRINTS" id="PR00129">
    <property type="entry name" value="CUTINASE"/>
</dbReference>
<dbReference type="GO" id="GO:0050525">
    <property type="term" value="F:cutinase activity"/>
    <property type="evidence" value="ECO:0007669"/>
    <property type="project" value="UniProtKB-UniRule"/>
</dbReference>
<evidence type="ECO:0000256" key="12">
    <source>
        <dbReference type="PIRSR" id="PIRSR611150-1"/>
    </source>
</evidence>
<evidence type="ECO:0000256" key="3">
    <source>
        <dbReference type="ARBA" id="ARBA00013095"/>
    </source>
</evidence>
<comment type="similarity">
    <text evidence="2 14">Belongs to the cutinase family.</text>
</comment>
<dbReference type="InterPro" id="IPR029058">
    <property type="entry name" value="AB_hydrolase_fold"/>
</dbReference>
<organism evidence="16 17">
    <name type="scientific">Curvularia clavata</name>
    <dbReference type="NCBI Taxonomy" id="95742"/>
    <lineage>
        <taxon>Eukaryota</taxon>
        <taxon>Fungi</taxon>
        <taxon>Dikarya</taxon>
        <taxon>Ascomycota</taxon>
        <taxon>Pezizomycotina</taxon>
        <taxon>Dothideomycetes</taxon>
        <taxon>Pleosporomycetidae</taxon>
        <taxon>Pleosporales</taxon>
        <taxon>Pleosporineae</taxon>
        <taxon>Pleosporaceae</taxon>
        <taxon>Curvularia</taxon>
    </lineage>
</organism>
<protein>
    <recommendedName>
        <fullName evidence="11 14">Cutinase</fullName>
        <ecNumber evidence="3 14">3.1.1.74</ecNumber>
    </recommendedName>
</protein>
<evidence type="ECO:0000256" key="2">
    <source>
        <dbReference type="ARBA" id="ARBA00007534"/>
    </source>
</evidence>
<dbReference type="FunFam" id="3.40.50.1820:FF:000235">
    <property type="entry name" value="Cutinase 1"/>
    <property type="match status" value="1"/>
</dbReference>
<feature type="signal peptide" evidence="15">
    <location>
        <begin position="1"/>
        <end position="15"/>
    </location>
</feature>
<evidence type="ECO:0000256" key="5">
    <source>
        <dbReference type="ARBA" id="ARBA00022525"/>
    </source>
</evidence>
<proteinExistence type="inferred from homology"/>
<dbReference type="GO" id="GO:0005576">
    <property type="term" value="C:extracellular region"/>
    <property type="evidence" value="ECO:0007669"/>
    <property type="project" value="UniProtKB-SubCell"/>
</dbReference>
<feature type="disulfide bond" evidence="13">
    <location>
        <begin position="53"/>
        <end position="132"/>
    </location>
</feature>
<evidence type="ECO:0000256" key="1">
    <source>
        <dbReference type="ARBA" id="ARBA00004613"/>
    </source>
</evidence>
<keyword evidence="7 14" id="KW-0378">Hydrolase</keyword>
<dbReference type="SUPFAM" id="SSF53474">
    <property type="entry name" value="alpha/beta-Hydrolases"/>
    <property type="match status" value="1"/>
</dbReference>
<evidence type="ECO:0000256" key="6">
    <source>
        <dbReference type="ARBA" id="ARBA00022729"/>
    </source>
</evidence>
<dbReference type="AlphaFoldDB" id="A0A9Q9DN68"/>
<dbReference type="GO" id="GO:0016052">
    <property type="term" value="P:carbohydrate catabolic process"/>
    <property type="evidence" value="ECO:0007669"/>
    <property type="project" value="TreeGrafter"/>
</dbReference>
<dbReference type="OrthoDB" id="3225429at2759"/>
<dbReference type="SMART" id="SM01110">
    <property type="entry name" value="Cutinase"/>
    <property type="match status" value="1"/>
</dbReference>
<keyword evidence="6 15" id="KW-0732">Signal</keyword>
<dbReference type="Pfam" id="PF01083">
    <property type="entry name" value="Cutinase"/>
    <property type="match status" value="1"/>
</dbReference>
<dbReference type="EMBL" id="CP089274">
    <property type="protein sequence ID" value="USP73478.1"/>
    <property type="molecule type" value="Genomic_DNA"/>
</dbReference>
<dbReference type="PROSITE" id="PS00931">
    <property type="entry name" value="CUTINASE_2"/>
    <property type="match status" value="1"/>
</dbReference>
<gene>
    <name evidence="16" type="ORF">yc1106_00752</name>
</gene>
<dbReference type="Gene3D" id="3.40.50.1820">
    <property type="entry name" value="alpha/beta hydrolase"/>
    <property type="match status" value="1"/>
</dbReference>
<dbReference type="EC" id="3.1.1.74" evidence="3 14"/>
<comment type="catalytic activity">
    <reaction evidence="9 14">
        <text>cutin + H2O = cutin monomers.</text>
        <dbReference type="EC" id="3.1.1.74"/>
    </reaction>
</comment>
<sequence length="232" mass="23700">MKFFTLSMMTALAAASPITSSVSHSEDALQARQLFGSGFSTSNDLEQGKAGSCPKAIFIFARASGETGNMGSSTGPAVARALQSKYGASSVWIQGVGSPYAADLMSNALPAGTTAAAINEAAGLFQQANQKCPDTPIVSGGYSQGTAVIAGAIPKLSEAVRAQVKGIVLFGYTKNKQNNGGIPSYPAENLKVYCAPGDLVCDGTLTVTAAHFTYADEAMGPAPQFLESKIGA</sequence>
<evidence type="ECO:0000313" key="16">
    <source>
        <dbReference type="EMBL" id="USP73478.1"/>
    </source>
</evidence>
<feature type="chain" id="PRO_5040397449" description="Cutinase" evidence="15">
    <location>
        <begin position="16"/>
        <end position="232"/>
    </location>
</feature>
<keyword evidence="4 14" id="KW-0719">Serine esterase</keyword>
<evidence type="ECO:0000256" key="14">
    <source>
        <dbReference type="RuleBase" id="RU361263"/>
    </source>
</evidence>
<keyword evidence="17" id="KW-1185">Reference proteome</keyword>
<accession>A0A9Q9DN68</accession>
<evidence type="ECO:0000256" key="8">
    <source>
        <dbReference type="ARBA" id="ARBA00023157"/>
    </source>
</evidence>
<evidence type="ECO:0000256" key="7">
    <source>
        <dbReference type="ARBA" id="ARBA00022801"/>
    </source>
</evidence>